<accession>A0A6M0CH32</accession>
<evidence type="ECO:0000256" key="3">
    <source>
        <dbReference type="ARBA" id="ARBA00022771"/>
    </source>
</evidence>
<dbReference type="Gene3D" id="1.10.287.110">
    <property type="entry name" value="DnaJ domain"/>
    <property type="match status" value="1"/>
</dbReference>
<dbReference type="CDD" id="cd10747">
    <property type="entry name" value="DnaJ_C"/>
    <property type="match status" value="1"/>
</dbReference>
<dbReference type="InterPro" id="IPR018253">
    <property type="entry name" value="DnaJ_domain_CS"/>
</dbReference>
<dbReference type="InterPro" id="IPR008971">
    <property type="entry name" value="HSP40/DnaJ_pept-bd"/>
</dbReference>
<protein>
    <submittedName>
        <fullName evidence="7">DnaJ domain-containing protein</fullName>
    </submittedName>
</protein>
<reference evidence="7 8" key="1">
    <citation type="submission" date="2020-01" db="EMBL/GenBank/DDBJ databases">
        <title>Spongiivirga citrea KCTC 32990T.</title>
        <authorList>
            <person name="Wang G."/>
        </authorList>
    </citation>
    <scope>NUCLEOTIDE SEQUENCE [LARGE SCALE GENOMIC DNA]</scope>
    <source>
        <strain evidence="7 8">KCTC 32990</strain>
    </source>
</reference>
<dbReference type="SUPFAM" id="SSF46565">
    <property type="entry name" value="Chaperone J-domain"/>
    <property type="match status" value="1"/>
</dbReference>
<keyword evidence="4" id="KW-0862">Zinc</keyword>
<dbReference type="PRINTS" id="PR00625">
    <property type="entry name" value="JDOMAIN"/>
</dbReference>
<dbReference type="GO" id="GO:0008270">
    <property type="term" value="F:zinc ion binding"/>
    <property type="evidence" value="ECO:0007669"/>
    <property type="project" value="UniProtKB-KW"/>
</dbReference>
<name>A0A6M0CH32_9FLAO</name>
<keyword evidence="3" id="KW-0863">Zinc-finger</keyword>
<sequence length="309" mass="34974">MNYKDYYKILGVVKDASAKDIKKAYRKLAAKYHPDKNPNDPTAEEKFKEINEANEVLSDAEKREKYDTLGSNWEAYQHAGDDWRDYANQQRRYNQGGSSEFYGNESGADFSSFFETFFGGARQTGKQGRNAFSGGDIQAELPITLLEAYQGSKRTFEIHNENLRITIKPGSYDGQQLKIKGKGQPGVRGGNRGDLYIFLRVQPDPRFERNFHNLLYNASIDLYTAILGGKIEVPTLSGTLKVTVPKGSQTGKTLRLKGKGMPKYETQSSFGDMLVKLNITLPKNLTEEEESLFKRLKELRTKKQSMYGV</sequence>
<gene>
    <name evidence="7" type="ORF">GWK10_06250</name>
</gene>
<dbReference type="GO" id="GO:0051082">
    <property type="term" value="F:unfolded protein binding"/>
    <property type="evidence" value="ECO:0007669"/>
    <property type="project" value="InterPro"/>
</dbReference>
<dbReference type="PROSITE" id="PS50076">
    <property type="entry name" value="DNAJ_2"/>
    <property type="match status" value="1"/>
</dbReference>
<dbReference type="PANTHER" id="PTHR43096:SF52">
    <property type="entry name" value="DNAJ HOMOLOG 1, MITOCHONDRIAL-RELATED"/>
    <property type="match status" value="1"/>
</dbReference>
<dbReference type="SUPFAM" id="SSF49493">
    <property type="entry name" value="HSP40/DnaJ peptide-binding domain"/>
    <property type="match status" value="2"/>
</dbReference>
<dbReference type="AlphaFoldDB" id="A0A6M0CH32"/>
<dbReference type="Proteomes" id="UP000474296">
    <property type="component" value="Unassembled WGS sequence"/>
</dbReference>
<keyword evidence="5" id="KW-0143">Chaperone</keyword>
<comment type="caution">
    <text evidence="7">The sequence shown here is derived from an EMBL/GenBank/DDBJ whole genome shotgun (WGS) entry which is preliminary data.</text>
</comment>
<evidence type="ECO:0000313" key="7">
    <source>
        <dbReference type="EMBL" id="NER16802.1"/>
    </source>
</evidence>
<dbReference type="PANTHER" id="PTHR43096">
    <property type="entry name" value="DNAJ HOMOLOG 1, MITOCHONDRIAL-RELATED"/>
    <property type="match status" value="1"/>
</dbReference>
<dbReference type="RefSeq" id="WP_164030324.1">
    <property type="nucleotide sequence ID" value="NZ_JAABOQ010000002.1"/>
</dbReference>
<keyword evidence="8" id="KW-1185">Reference proteome</keyword>
<dbReference type="Pfam" id="PF00226">
    <property type="entry name" value="DnaJ"/>
    <property type="match status" value="1"/>
</dbReference>
<dbReference type="InterPro" id="IPR001623">
    <property type="entry name" value="DnaJ_domain"/>
</dbReference>
<dbReference type="GO" id="GO:0005737">
    <property type="term" value="C:cytoplasm"/>
    <property type="evidence" value="ECO:0007669"/>
    <property type="project" value="TreeGrafter"/>
</dbReference>
<evidence type="ECO:0000256" key="5">
    <source>
        <dbReference type="ARBA" id="ARBA00023186"/>
    </source>
</evidence>
<keyword evidence="1" id="KW-0479">Metal-binding</keyword>
<proteinExistence type="predicted"/>
<dbReference type="SMART" id="SM00271">
    <property type="entry name" value="DnaJ"/>
    <property type="match status" value="1"/>
</dbReference>
<dbReference type="InterPro" id="IPR002939">
    <property type="entry name" value="DnaJ_C"/>
</dbReference>
<keyword evidence="2" id="KW-0677">Repeat</keyword>
<dbReference type="EMBL" id="JAABOQ010000002">
    <property type="protein sequence ID" value="NER16802.1"/>
    <property type="molecule type" value="Genomic_DNA"/>
</dbReference>
<dbReference type="CDD" id="cd06257">
    <property type="entry name" value="DnaJ"/>
    <property type="match status" value="1"/>
</dbReference>
<organism evidence="7 8">
    <name type="scientific">Spongiivirga citrea</name>
    <dbReference type="NCBI Taxonomy" id="1481457"/>
    <lineage>
        <taxon>Bacteria</taxon>
        <taxon>Pseudomonadati</taxon>
        <taxon>Bacteroidota</taxon>
        <taxon>Flavobacteriia</taxon>
        <taxon>Flavobacteriales</taxon>
        <taxon>Flavobacteriaceae</taxon>
        <taxon>Spongiivirga</taxon>
    </lineage>
</organism>
<dbReference type="GO" id="GO:0042026">
    <property type="term" value="P:protein refolding"/>
    <property type="evidence" value="ECO:0007669"/>
    <property type="project" value="TreeGrafter"/>
</dbReference>
<feature type="domain" description="J" evidence="6">
    <location>
        <begin position="5"/>
        <end position="70"/>
    </location>
</feature>
<evidence type="ECO:0000313" key="8">
    <source>
        <dbReference type="Proteomes" id="UP000474296"/>
    </source>
</evidence>
<dbReference type="InterPro" id="IPR036869">
    <property type="entry name" value="J_dom_sf"/>
</dbReference>
<dbReference type="Gene3D" id="2.60.260.20">
    <property type="entry name" value="Urease metallochaperone UreE, N-terminal domain"/>
    <property type="match status" value="2"/>
</dbReference>
<evidence type="ECO:0000256" key="1">
    <source>
        <dbReference type="ARBA" id="ARBA00022723"/>
    </source>
</evidence>
<evidence type="ECO:0000256" key="2">
    <source>
        <dbReference type="ARBA" id="ARBA00022737"/>
    </source>
</evidence>
<dbReference type="Pfam" id="PF01556">
    <property type="entry name" value="DnaJ_C"/>
    <property type="match status" value="1"/>
</dbReference>
<evidence type="ECO:0000256" key="4">
    <source>
        <dbReference type="ARBA" id="ARBA00022833"/>
    </source>
</evidence>
<dbReference type="FunFam" id="2.60.260.20:FF:000005">
    <property type="entry name" value="Chaperone protein dnaJ 1, mitochondrial"/>
    <property type="match status" value="1"/>
</dbReference>
<dbReference type="PROSITE" id="PS00636">
    <property type="entry name" value="DNAJ_1"/>
    <property type="match status" value="1"/>
</dbReference>
<evidence type="ECO:0000259" key="6">
    <source>
        <dbReference type="PROSITE" id="PS50076"/>
    </source>
</evidence>